<dbReference type="EMBL" id="CAJVPK010001754">
    <property type="protein sequence ID" value="CAG8597507.1"/>
    <property type="molecule type" value="Genomic_DNA"/>
</dbReference>
<sequence length="96" mass="10919">PHLDGRSFEDNGGNFCSGTDNKENVEDYDAATLPPLSIDNEEDEVVNKYLEEINQLPLKHIAMDLFYRFSNTKIRYECALTGALFVVLEKTHDHGE</sequence>
<keyword evidence="3" id="KW-1185">Reference proteome</keyword>
<protein>
    <submittedName>
        <fullName evidence="2">542_t:CDS:1</fullName>
    </submittedName>
</protein>
<feature type="non-terminal residue" evidence="2">
    <location>
        <position position="1"/>
    </location>
</feature>
<evidence type="ECO:0000313" key="3">
    <source>
        <dbReference type="Proteomes" id="UP000789706"/>
    </source>
</evidence>
<reference evidence="2" key="1">
    <citation type="submission" date="2021-06" db="EMBL/GenBank/DDBJ databases">
        <authorList>
            <person name="Kallberg Y."/>
            <person name="Tangrot J."/>
            <person name="Rosling A."/>
        </authorList>
    </citation>
    <scope>NUCLEOTIDE SEQUENCE</scope>
    <source>
        <strain evidence="2">AZ414A</strain>
    </source>
</reference>
<name>A0A9N9CFX5_9GLOM</name>
<dbReference type="AlphaFoldDB" id="A0A9N9CFX5"/>
<organism evidence="2 3">
    <name type="scientific">Diversispora eburnea</name>
    <dbReference type="NCBI Taxonomy" id="1213867"/>
    <lineage>
        <taxon>Eukaryota</taxon>
        <taxon>Fungi</taxon>
        <taxon>Fungi incertae sedis</taxon>
        <taxon>Mucoromycota</taxon>
        <taxon>Glomeromycotina</taxon>
        <taxon>Glomeromycetes</taxon>
        <taxon>Diversisporales</taxon>
        <taxon>Diversisporaceae</taxon>
        <taxon>Diversispora</taxon>
    </lineage>
</organism>
<evidence type="ECO:0000256" key="1">
    <source>
        <dbReference type="SAM" id="MobiDB-lite"/>
    </source>
</evidence>
<gene>
    <name evidence="2" type="ORF">DEBURN_LOCUS9359</name>
</gene>
<comment type="caution">
    <text evidence="2">The sequence shown here is derived from an EMBL/GenBank/DDBJ whole genome shotgun (WGS) entry which is preliminary data.</text>
</comment>
<evidence type="ECO:0000313" key="2">
    <source>
        <dbReference type="EMBL" id="CAG8597507.1"/>
    </source>
</evidence>
<proteinExistence type="predicted"/>
<feature type="region of interest" description="Disordered" evidence="1">
    <location>
        <begin position="1"/>
        <end position="34"/>
    </location>
</feature>
<accession>A0A9N9CFX5</accession>
<dbReference type="Proteomes" id="UP000789706">
    <property type="component" value="Unassembled WGS sequence"/>
</dbReference>